<dbReference type="EMBL" id="JRJU01000038">
    <property type="protein sequence ID" value="KHF38470.1"/>
    <property type="molecule type" value="Genomic_DNA"/>
</dbReference>
<evidence type="ECO:0000256" key="1">
    <source>
        <dbReference type="HAMAP-Rule" id="MF_00991"/>
    </source>
</evidence>
<dbReference type="GO" id="GO:0005829">
    <property type="term" value="C:cytosol"/>
    <property type="evidence" value="ECO:0007669"/>
    <property type="project" value="TreeGrafter"/>
</dbReference>
<dbReference type="NCBIfam" id="NF006087">
    <property type="entry name" value="PRK08236.1"/>
    <property type="match status" value="1"/>
</dbReference>
<organism evidence="4 5">
    <name type="scientific">Halalkalibacter okhensis</name>
    <dbReference type="NCBI Taxonomy" id="333138"/>
    <lineage>
        <taxon>Bacteria</taxon>
        <taxon>Bacillati</taxon>
        <taxon>Bacillota</taxon>
        <taxon>Bacilli</taxon>
        <taxon>Bacillales</taxon>
        <taxon>Bacillaceae</taxon>
        <taxon>Halalkalibacter</taxon>
    </lineage>
</organism>
<dbReference type="eggNOG" id="COG0775">
    <property type="taxonomic scope" value="Bacteria"/>
</dbReference>
<dbReference type="HAMAP" id="MF_00991">
    <property type="entry name" value="MqnB"/>
    <property type="match status" value="1"/>
</dbReference>
<dbReference type="InterPro" id="IPR019963">
    <property type="entry name" value="FL_hydrolase_MqnB"/>
</dbReference>
<dbReference type="InterPro" id="IPR035994">
    <property type="entry name" value="Nucleoside_phosphorylase_sf"/>
</dbReference>
<comment type="caution">
    <text evidence="4">The sequence shown here is derived from an EMBL/GenBank/DDBJ whole genome shotgun (WGS) entry which is preliminary data.</text>
</comment>
<dbReference type="Proteomes" id="UP000030832">
    <property type="component" value="Unassembled WGS sequence"/>
</dbReference>
<dbReference type="AlphaFoldDB" id="A0A0B0IB15"/>
<gene>
    <name evidence="1" type="primary">mqnB</name>
    <name evidence="4" type="ORF">LQ50_20945</name>
</gene>
<dbReference type="UniPathway" id="UPA00079"/>
<evidence type="ECO:0000256" key="2">
    <source>
        <dbReference type="NCBIfam" id="TIGR03664"/>
    </source>
</evidence>
<dbReference type="Pfam" id="PF01048">
    <property type="entry name" value="PNP_UDP_1"/>
    <property type="match status" value="1"/>
</dbReference>
<proteinExistence type="inferred from homology"/>
<dbReference type="GO" id="GO:0019284">
    <property type="term" value="P:L-methionine salvage from S-adenosylmethionine"/>
    <property type="evidence" value="ECO:0007669"/>
    <property type="project" value="TreeGrafter"/>
</dbReference>
<dbReference type="GO" id="GO:0008782">
    <property type="term" value="F:adenosylhomocysteine nucleosidase activity"/>
    <property type="evidence" value="ECO:0007669"/>
    <property type="project" value="TreeGrafter"/>
</dbReference>
<dbReference type="SUPFAM" id="SSF53167">
    <property type="entry name" value="Purine and uridine phosphorylases"/>
    <property type="match status" value="1"/>
</dbReference>
<dbReference type="EC" id="3.2.2.26" evidence="1 2"/>
<comment type="similarity">
    <text evidence="1">Belongs to the PNP/UDP phosphorylase family. Futalosine hydrolase subfamily.</text>
</comment>
<keyword evidence="5" id="KW-1185">Reference proteome</keyword>
<feature type="domain" description="Nucleoside phosphorylase" evidence="3">
    <location>
        <begin position="37"/>
        <end position="215"/>
    </location>
</feature>
<evidence type="ECO:0000313" key="5">
    <source>
        <dbReference type="Proteomes" id="UP000030832"/>
    </source>
</evidence>
<dbReference type="PANTHER" id="PTHR46832:SF2">
    <property type="entry name" value="FUTALOSINE HYDROLASE"/>
    <property type="match status" value="1"/>
</dbReference>
<protein>
    <recommendedName>
        <fullName evidence="1 2">Futalosine hydrolase</fullName>
        <shortName evidence="1">FL hydrolase</shortName>
        <ecNumber evidence="1 2">3.2.2.26</ecNumber>
    </recommendedName>
    <alternativeName>
        <fullName evidence="1">Futalosine nucleosidase</fullName>
    </alternativeName>
    <alternativeName>
        <fullName evidence="1">Menaquinone biosynthetic enzyme MqnB</fullName>
    </alternativeName>
</protein>
<keyword evidence="1" id="KW-0474">Menaquinone biosynthesis</keyword>
<dbReference type="InterPro" id="IPR000845">
    <property type="entry name" value="Nucleoside_phosphorylase_d"/>
</dbReference>
<sequence length="222" mass="23369">MSEVNKITNKQVLVVTSVSAEKEAIVRGLGYSSRFDVIVAGVGQAASAAVTATALAKKDYDYVINAGIAGGFEEKAEVGSLAVSTEVIAADLGAESDDGFLSLEELKLGSSIIEVEKEVVTRMCAEAMAQGISAHKGAILTLSTVTGTQETADSLLERFPEAVAEGMEGFGVAEAAKQNQIPVIEVRSISNKVGPRDRESWRIKEALATLEKASSIFPEVFK</sequence>
<dbReference type="STRING" id="333138.LQ50_20945"/>
<keyword evidence="1" id="KW-0378">Hydrolase</keyword>
<dbReference type="Gene3D" id="3.40.50.1580">
    <property type="entry name" value="Nucleoside phosphorylase domain"/>
    <property type="match status" value="1"/>
</dbReference>
<comment type="function">
    <text evidence="1">Catalyzes the hydrolysis of futalosine (FL) to dehypoxanthine futalosine (DHFL) and hypoxanthine, a step in the biosynthesis of menaquinone (MK, vitamin K2).</text>
</comment>
<dbReference type="GO" id="GO:0009234">
    <property type="term" value="P:menaquinone biosynthetic process"/>
    <property type="evidence" value="ECO:0007669"/>
    <property type="project" value="UniProtKB-UniRule"/>
</dbReference>
<reference evidence="4 5" key="1">
    <citation type="submission" date="2014-09" db="EMBL/GenBank/DDBJ databases">
        <title>Genome sequencing and annotation of Bacillus Okhensis strain Kh10-101T.</title>
        <authorList>
            <person name="Prakash J.S."/>
        </authorList>
    </citation>
    <scope>NUCLEOTIDE SEQUENCE [LARGE SCALE GENOMIC DNA]</scope>
    <source>
        <strain evidence="5">Kh10-101T</strain>
    </source>
</reference>
<comment type="pathway">
    <text evidence="1">Quinol/quinone metabolism; menaquinone biosynthesis.</text>
</comment>
<dbReference type="GO" id="GO:0009116">
    <property type="term" value="P:nucleoside metabolic process"/>
    <property type="evidence" value="ECO:0007669"/>
    <property type="project" value="InterPro"/>
</dbReference>
<comment type="catalytic activity">
    <reaction evidence="1">
        <text>futalosine + H2O = dehypoxanthine futalosine + hypoxanthine</text>
        <dbReference type="Rhea" id="RHEA:25904"/>
        <dbReference type="ChEBI" id="CHEBI:15377"/>
        <dbReference type="ChEBI" id="CHEBI:17368"/>
        <dbReference type="ChEBI" id="CHEBI:58863"/>
        <dbReference type="ChEBI" id="CHEBI:58864"/>
        <dbReference type="EC" id="3.2.2.26"/>
    </reaction>
</comment>
<dbReference type="GO" id="GO:0008930">
    <property type="term" value="F:methylthioadenosine nucleosidase activity"/>
    <property type="evidence" value="ECO:0007669"/>
    <property type="project" value="TreeGrafter"/>
</dbReference>
<dbReference type="NCBIfam" id="TIGR03664">
    <property type="entry name" value="fut_nucase"/>
    <property type="match status" value="1"/>
</dbReference>
<dbReference type="RefSeq" id="WP_034632588.1">
    <property type="nucleotide sequence ID" value="NZ_JRJU01000038.1"/>
</dbReference>
<evidence type="ECO:0000259" key="3">
    <source>
        <dbReference type="Pfam" id="PF01048"/>
    </source>
</evidence>
<dbReference type="OrthoDB" id="9788270at2"/>
<dbReference type="CDD" id="cd17766">
    <property type="entry name" value="futalosine_nucleosidase_MqnB"/>
    <property type="match status" value="1"/>
</dbReference>
<evidence type="ECO:0000313" key="4">
    <source>
        <dbReference type="EMBL" id="KHF38470.1"/>
    </source>
</evidence>
<dbReference type="PANTHER" id="PTHR46832">
    <property type="entry name" value="5'-METHYLTHIOADENOSINE/S-ADENOSYLHOMOCYSTEINE NUCLEOSIDASE"/>
    <property type="match status" value="1"/>
</dbReference>
<name>A0A0B0IB15_9BACI</name>
<accession>A0A0B0IB15</accession>